<organism evidence="2 3">
    <name type="scientific">Acipenser ruthenus</name>
    <name type="common">Sterlet sturgeon</name>
    <dbReference type="NCBI Taxonomy" id="7906"/>
    <lineage>
        <taxon>Eukaryota</taxon>
        <taxon>Metazoa</taxon>
        <taxon>Chordata</taxon>
        <taxon>Craniata</taxon>
        <taxon>Vertebrata</taxon>
        <taxon>Euteleostomi</taxon>
        <taxon>Actinopterygii</taxon>
        <taxon>Chondrostei</taxon>
        <taxon>Acipenseriformes</taxon>
        <taxon>Acipenseridae</taxon>
        <taxon>Acipenser</taxon>
    </lineage>
</organism>
<evidence type="ECO:0000259" key="1">
    <source>
        <dbReference type="SMART" id="SM01034"/>
    </source>
</evidence>
<dbReference type="InterPro" id="IPR055308">
    <property type="entry name" value="TEX47-like"/>
</dbReference>
<accession>A0A662Z218</accession>
<feature type="domain" description="BLUF" evidence="1">
    <location>
        <begin position="45"/>
        <end position="149"/>
    </location>
</feature>
<protein>
    <recommendedName>
        <fullName evidence="1">BLUF domain-containing protein</fullName>
    </recommendedName>
</protein>
<dbReference type="EMBL" id="SCEB01000001">
    <property type="protein sequence ID" value="RXN02134.1"/>
    <property type="molecule type" value="Genomic_DNA"/>
</dbReference>
<name>A0A662Z218_ACIRT</name>
<dbReference type="Gene3D" id="3.30.70.100">
    <property type="match status" value="1"/>
</dbReference>
<dbReference type="SMART" id="SM01034">
    <property type="entry name" value="BLUF"/>
    <property type="match status" value="1"/>
</dbReference>
<dbReference type="InterPro" id="IPR007024">
    <property type="entry name" value="BLUF_domain"/>
</dbReference>
<evidence type="ECO:0000313" key="2">
    <source>
        <dbReference type="EMBL" id="RXN02134.1"/>
    </source>
</evidence>
<dbReference type="Pfam" id="PF24787">
    <property type="entry name" value="TEX47"/>
    <property type="match status" value="1"/>
</dbReference>
<dbReference type="GO" id="GO:0071949">
    <property type="term" value="F:FAD binding"/>
    <property type="evidence" value="ECO:0007669"/>
    <property type="project" value="InterPro"/>
</dbReference>
<keyword evidence="3" id="KW-1185">Reference proteome</keyword>
<sequence>METGEKAEKTKSQSGSVEKIRTSLFHRLLDKRMLLNPKEEMKFLLHRLIFIARISPELADKRDLGGYYEQLYQDLQRYYQGDGVTGLLLLYPSYILHIVESSNDVLFSVLRDLGHMQWQGHSALILEPRILVISHDIPNRLFQQWSYKVLSVPARRLAAAEQTESHEKLVSESLTMLMKLGVEMLKTPKRSKNSADSVLDKEPELIVPQDNIEQLLKNEALLTPLQYLDTYDCPINVVMDSDRVWPPYEHFLPIP</sequence>
<gene>
    <name evidence="2" type="ORF">EOD39_0743</name>
</gene>
<dbReference type="Proteomes" id="UP000289886">
    <property type="component" value="Unassembled WGS sequence"/>
</dbReference>
<dbReference type="PANTHER" id="PTHR34035:SF1">
    <property type="entry name" value="TESTIS-EXPRESSED PROTEIN 47"/>
    <property type="match status" value="1"/>
</dbReference>
<comment type="caution">
    <text evidence="2">The sequence shown here is derived from an EMBL/GenBank/DDBJ whole genome shotgun (WGS) entry which is preliminary data.</text>
</comment>
<proteinExistence type="predicted"/>
<dbReference type="AlphaFoldDB" id="A0A662Z218"/>
<dbReference type="PANTHER" id="PTHR34035">
    <property type="entry name" value="TESTIS-EXPRESSED PROTEIN 47"/>
    <property type="match status" value="1"/>
</dbReference>
<dbReference type="GO" id="GO:0009882">
    <property type="term" value="F:blue light photoreceptor activity"/>
    <property type="evidence" value="ECO:0007669"/>
    <property type="project" value="InterPro"/>
</dbReference>
<evidence type="ECO:0000313" key="3">
    <source>
        <dbReference type="Proteomes" id="UP000289886"/>
    </source>
</evidence>
<reference evidence="2 3" key="1">
    <citation type="submission" date="2019-01" db="EMBL/GenBank/DDBJ databases">
        <title>Draft Genome and Complete Hox-Cluster Characterization of the Sterlet Sturgeon (Acipenser ruthenus).</title>
        <authorList>
            <person name="Wei Q."/>
        </authorList>
    </citation>
    <scope>NUCLEOTIDE SEQUENCE [LARGE SCALE GENOMIC DNA]</scope>
    <source>
        <strain evidence="2">WHYD16114868_AA</strain>
        <tissue evidence="2">Blood</tissue>
    </source>
</reference>